<dbReference type="EMBL" id="CP001778">
    <property type="protein sequence ID" value="ADD44275.1"/>
    <property type="molecule type" value="Genomic_DNA"/>
</dbReference>
<dbReference type="OrthoDB" id="9809462at2"/>
<dbReference type="InterPro" id="IPR036388">
    <property type="entry name" value="WH-like_DNA-bd_sf"/>
</dbReference>
<dbReference type="GO" id="GO:0043200">
    <property type="term" value="P:response to amino acid"/>
    <property type="evidence" value="ECO:0007669"/>
    <property type="project" value="TreeGrafter"/>
</dbReference>
<dbReference type="InterPro" id="IPR011008">
    <property type="entry name" value="Dimeric_a/b-barrel"/>
</dbReference>
<dbReference type="STRING" id="446470.Snas_4632"/>
<evidence type="ECO:0000256" key="1">
    <source>
        <dbReference type="ARBA" id="ARBA00023015"/>
    </source>
</evidence>
<dbReference type="SMART" id="SM00344">
    <property type="entry name" value="HTH_ASNC"/>
    <property type="match status" value="1"/>
</dbReference>
<keyword evidence="2" id="KW-0238">DNA-binding</keyword>
<dbReference type="PRINTS" id="PR00033">
    <property type="entry name" value="HTHASNC"/>
</dbReference>
<dbReference type="AlphaFoldDB" id="D3Q6N2"/>
<evidence type="ECO:0000313" key="5">
    <source>
        <dbReference type="EMBL" id="ADD44275.1"/>
    </source>
</evidence>
<protein>
    <submittedName>
        <fullName evidence="5">Transcriptional regulator, AsnC family</fullName>
    </submittedName>
</protein>
<organism evidence="5 6">
    <name type="scientific">Stackebrandtia nassauensis (strain DSM 44728 / CIP 108903 / NRRL B-16338 / NBRC 102104 / LLR-40K-21)</name>
    <dbReference type="NCBI Taxonomy" id="446470"/>
    <lineage>
        <taxon>Bacteria</taxon>
        <taxon>Bacillati</taxon>
        <taxon>Actinomycetota</taxon>
        <taxon>Actinomycetes</taxon>
        <taxon>Glycomycetales</taxon>
        <taxon>Glycomycetaceae</taxon>
        <taxon>Stackebrandtia</taxon>
    </lineage>
</organism>
<dbReference type="GO" id="GO:0043565">
    <property type="term" value="F:sequence-specific DNA binding"/>
    <property type="evidence" value="ECO:0007669"/>
    <property type="project" value="InterPro"/>
</dbReference>
<accession>D3Q6N2</accession>
<dbReference type="Pfam" id="PF13404">
    <property type="entry name" value="HTH_AsnC-type"/>
    <property type="match status" value="1"/>
</dbReference>
<gene>
    <name evidence="5" type="ordered locus">Snas_4632</name>
</gene>
<dbReference type="PANTHER" id="PTHR30154:SF53">
    <property type="entry name" value="HTH-TYPE TRANSCRIPTIONAL REGULATOR LRPC"/>
    <property type="match status" value="1"/>
</dbReference>
<dbReference type="KEGG" id="sna:Snas_4632"/>
<dbReference type="InterPro" id="IPR019888">
    <property type="entry name" value="Tscrpt_reg_AsnC-like"/>
</dbReference>
<dbReference type="PANTHER" id="PTHR30154">
    <property type="entry name" value="LEUCINE-RESPONSIVE REGULATORY PROTEIN"/>
    <property type="match status" value="1"/>
</dbReference>
<dbReference type="SUPFAM" id="SSF54909">
    <property type="entry name" value="Dimeric alpha+beta barrel"/>
    <property type="match status" value="1"/>
</dbReference>
<dbReference type="GO" id="GO:0005829">
    <property type="term" value="C:cytosol"/>
    <property type="evidence" value="ECO:0007669"/>
    <property type="project" value="TreeGrafter"/>
</dbReference>
<name>D3Q6N2_STANL</name>
<dbReference type="Pfam" id="PF01037">
    <property type="entry name" value="AsnC_trans_reg"/>
    <property type="match status" value="1"/>
</dbReference>
<keyword evidence="3" id="KW-0804">Transcription</keyword>
<dbReference type="Proteomes" id="UP000000844">
    <property type="component" value="Chromosome"/>
</dbReference>
<dbReference type="InterPro" id="IPR019887">
    <property type="entry name" value="Tscrpt_reg_AsnC/Lrp_C"/>
</dbReference>
<dbReference type="SUPFAM" id="SSF46785">
    <property type="entry name" value="Winged helix' DNA-binding domain"/>
    <property type="match status" value="1"/>
</dbReference>
<evidence type="ECO:0000256" key="3">
    <source>
        <dbReference type="ARBA" id="ARBA00023163"/>
    </source>
</evidence>
<dbReference type="PROSITE" id="PS00519">
    <property type="entry name" value="HTH_ASNC_1"/>
    <property type="match status" value="1"/>
</dbReference>
<dbReference type="CDD" id="cd00090">
    <property type="entry name" value="HTH_ARSR"/>
    <property type="match status" value="1"/>
</dbReference>
<dbReference type="eggNOG" id="COG1522">
    <property type="taxonomic scope" value="Bacteria"/>
</dbReference>
<keyword evidence="6" id="KW-1185">Reference proteome</keyword>
<dbReference type="InterPro" id="IPR000485">
    <property type="entry name" value="AsnC-type_HTH_dom"/>
</dbReference>
<keyword evidence="1" id="KW-0805">Transcription regulation</keyword>
<dbReference type="Gene3D" id="3.30.70.920">
    <property type="match status" value="1"/>
</dbReference>
<dbReference type="HOGENOM" id="CLU_091233_5_0_11"/>
<evidence type="ECO:0000313" key="6">
    <source>
        <dbReference type="Proteomes" id="UP000000844"/>
    </source>
</evidence>
<dbReference type="PROSITE" id="PS50956">
    <property type="entry name" value="HTH_ASNC_2"/>
    <property type="match status" value="1"/>
</dbReference>
<reference evidence="5 6" key="1">
    <citation type="journal article" date="2009" name="Stand. Genomic Sci.">
        <title>Complete genome sequence of Stackebrandtia nassauensis type strain (LLR-40K-21).</title>
        <authorList>
            <person name="Munk C."/>
            <person name="Lapidus A."/>
            <person name="Copeland A."/>
            <person name="Jando M."/>
            <person name="Mayilraj S."/>
            <person name="Glavina Del Rio T."/>
            <person name="Nolan M."/>
            <person name="Chen F."/>
            <person name="Lucas S."/>
            <person name="Tice H."/>
            <person name="Cheng J.F."/>
            <person name="Han C."/>
            <person name="Detter J.C."/>
            <person name="Bruce D."/>
            <person name="Goodwin L."/>
            <person name="Chain P."/>
            <person name="Pitluck S."/>
            <person name="Goker M."/>
            <person name="Ovchinikova G."/>
            <person name="Pati A."/>
            <person name="Ivanova N."/>
            <person name="Mavromatis K."/>
            <person name="Chen A."/>
            <person name="Palaniappan K."/>
            <person name="Land M."/>
            <person name="Hauser L."/>
            <person name="Chang Y.J."/>
            <person name="Jeffries C.D."/>
            <person name="Bristow J."/>
            <person name="Eisen J.A."/>
            <person name="Markowitz V."/>
            <person name="Hugenholtz P."/>
            <person name="Kyrpides N.C."/>
            <person name="Klenk H.P."/>
        </authorList>
    </citation>
    <scope>NUCLEOTIDE SEQUENCE [LARGE SCALE GENOMIC DNA]</scope>
    <source>
        <strain evidence="6">DSM 44728 / CIP 108903 / NRRL B-16338 / NBRC 102104 / LLR-40K-21</strain>
    </source>
</reference>
<dbReference type="InterPro" id="IPR019885">
    <property type="entry name" value="Tscrpt_reg_HTH_AsnC-type_CS"/>
</dbReference>
<dbReference type="Gene3D" id="1.10.10.10">
    <property type="entry name" value="Winged helix-like DNA-binding domain superfamily/Winged helix DNA-binding domain"/>
    <property type="match status" value="1"/>
</dbReference>
<evidence type="ECO:0000259" key="4">
    <source>
        <dbReference type="PROSITE" id="PS50956"/>
    </source>
</evidence>
<evidence type="ECO:0000256" key="2">
    <source>
        <dbReference type="ARBA" id="ARBA00023125"/>
    </source>
</evidence>
<sequence>MSSSTASPDNRIDDVDRAILAALQHDATRPYAELGKAVGLSAGAAHERVRKLRERGVVRATTIDVDAAALGKPVLSFVTLDAADWMGGSDTAEALAAIPEIEEAHIVAGSGTVLLKVRTASTQELQSVLKRLYAVDTVATTHTTVVLETLFTRPVAIADRTGSGGH</sequence>
<dbReference type="InterPro" id="IPR011991">
    <property type="entry name" value="ArsR-like_HTH"/>
</dbReference>
<proteinExistence type="predicted"/>
<dbReference type="RefSeq" id="WP_013019846.1">
    <property type="nucleotide sequence ID" value="NC_013947.1"/>
</dbReference>
<feature type="domain" description="HTH asnC-type" evidence="4">
    <location>
        <begin position="12"/>
        <end position="73"/>
    </location>
</feature>
<dbReference type="InterPro" id="IPR036390">
    <property type="entry name" value="WH_DNA-bd_sf"/>
</dbReference>